<sequence>MRTSNQEILDRNRVKLNIEEIRKEFPILDQEVHGKPLVYFDNAATTQKPRSVIQALTQYYTGYNANIHRGIHTLAEKATTAFEATREAVRDFLNAAEVEEVIFTHGTTEGINLVASSYGKENIKEGDEIIISAMEHHSNIVPWQILCQEKGAHLKVIPVNEAGEIIFEEYEKLLNEKTKIVSIVHVSNTLGTINPIKEVIQKAHDAGAVVLIDGAQASSHLELDVQDLDCDFYVFSMHKLYGPTGSGILYGKRALLEKMPPYKGGGEMIKEVTFEKTTYNDIPYKFEAGTPNIADVVAIKSALDFVQELGKENIAEHENKLLAYANQKLSQIPGLKFIGTAKEKVSVISFVMEGLHHFDIGQMLDARGVAVRTGHHCTQPLMQVYGIEGTVRASFSVYNTKQEIDIMVEGLEKVVKIIK</sequence>
<dbReference type="NCBIfam" id="TIGR01979">
    <property type="entry name" value="sufS"/>
    <property type="match status" value="1"/>
</dbReference>
<protein>
    <recommendedName>
        <fullName evidence="5">Probable cysteine desulfurase</fullName>
        <ecNumber evidence="4">2.8.1.7</ecNumber>
    </recommendedName>
</protein>
<dbReference type="InterPro" id="IPR015424">
    <property type="entry name" value="PyrdxlP-dep_Trfase"/>
</dbReference>
<evidence type="ECO:0000256" key="5">
    <source>
        <dbReference type="ARBA" id="ARBA00021850"/>
    </source>
</evidence>
<dbReference type="InterPro" id="IPR010970">
    <property type="entry name" value="Cys_dSase_SufS"/>
</dbReference>
<comment type="function">
    <text evidence="2">Catalyzes the removal of elemental sulfur and selenium atoms from L-cysteine, L-cystine, L-selenocysteine, and L-selenocystine to produce L-alanine.</text>
</comment>
<name>A0ABT8KL16_9BACT</name>
<feature type="domain" description="Aminotransferase class V" evidence="9">
    <location>
        <begin position="38"/>
        <end position="406"/>
    </location>
</feature>
<keyword evidence="6 10" id="KW-0808">Transferase</keyword>
<dbReference type="InterPro" id="IPR016454">
    <property type="entry name" value="Cysteine_dSase"/>
</dbReference>
<dbReference type="InterPro" id="IPR015421">
    <property type="entry name" value="PyrdxlP-dep_Trfase_major"/>
</dbReference>
<evidence type="ECO:0000256" key="7">
    <source>
        <dbReference type="ARBA" id="ARBA00022898"/>
    </source>
</evidence>
<dbReference type="PANTHER" id="PTHR43586">
    <property type="entry name" value="CYSTEINE DESULFURASE"/>
    <property type="match status" value="1"/>
</dbReference>
<organism evidence="10 11">
    <name type="scientific">Splendidivirga corallicola</name>
    <dbReference type="NCBI Taxonomy" id="3051826"/>
    <lineage>
        <taxon>Bacteria</taxon>
        <taxon>Pseudomonadati</taxon>
        <taxon>Bacteroidota</taxon>
        <taxon>Cytophagia</taxon>
        <taxon>Cytophagales</taxon>
        <taxon>Splendidivirgaceae</taxon>
        <taxon>Splendidivirga</taxon>
    </lineage>
</organism>
<reference evidence="10" key="1">
    <citation type="submission" date="2023-06" db="EMBL/GenBank/DDBJ databases">
        <title>Genomic of Parafulvivirga corallium.</title>
        <authorList>
            <person name="Wang G."/>
        </authorList>
    </citation>
    <scope>NUCLEOTIDE SEQUENCE</scope>
    <source>
        <strain evidence="10">BMA10</strain>
    </source>
</reference>
<dbReference type="Proteomes" id="UP001172082">
    <property type="component" value="Unassembled WGS sequence"/>
</dbReference>
<dbReference type="EC" id="2.8.1.7" evidence="4"/>
<keyword evidence="7" id="KW-0663">Pyridoxal phosphate</keyword>
<evidence type="ECO:0000256" key="8">
    <source>
        <dbReference type="ARBA" id="ARBA00050776"/>
    </source>
</evidence>
<comment type="catalytic activity">
    <reaction evidence="8">
        <text>(sulfur carrier)-H + L-cysteine = (sulfur carrier)-SH + L-alanine</text>
        <dbReference type="Rhea" id="RHEA:43892"/>
        <dbReference type="Rhea" id="RHEA-COMP:14737"/>
        <dbReference type="Rhea" id="RHEA-COMP:14739"/>
        <dbReference type="ChEBI" id="CHEBI:29917"/>
        <dbReference type="ChEBI" id="CHEBI:35235"/>
        <dbReference type="ChEBI" id="CHEBI:57972"/>
        <dbReference type="ChEBI" id="CHEBI:64428"/>
        <dbReference type="EC" id="2.8.1.7"/>
    </reaction>
</comment>
<dbReference type="InterPro" id="IPR000192">
    <property type="entry name" value="Aminotrans_V_dom"/>
</dbReference>
<dbReference type="GO" id="GO:0031071">
    <property type="term" value="F:cysteine desulfurase activity"/>
    <property type="evidence" value="ECO:0007669"/>
    <property type="project" value="UniProtKB-EC"/>
</dbReference>
<keyword evidence="11" id="KW-1185">Reference proteome</keyword>
<evidence type="ECO:0000256" key="6">
    <source>
        <dbReference type="ARBA" id="ARBA00022679"/>
    </source>
</evidence>
<dbReference type="SUPFAM" id="SSF53383">
    <property type="entry name" value="PLP-dependent transferases"/>
    <property type="match status" value="1"/>
</dbReference>
<dbReference type="CDD" id="cd06453">
    <property type="entry name" value="SufS_like"/>
    <property type="match status" value="1"/>
</dbReference>
<dbReference type="InterPro" id="IPR015422">
    <property type="entry name" value="PyrdxlP-dep_Trfase_small"/>
</dbReference>
<evidence type="ECO:0000259" key="9">
    <source>
        <dbReference type="Pfam" id="PF00266"/>
    </source>
</evidence>
<evidence type="ECO:0000313" key="11">
    <source>
        <dbReference type="Proteomes" id="UP001172082"/>
    </source>
</evidence>
<dbReference type="Gene3D" id="3.90.1150.10">
    <property type="entry name" value="Aspartate Aminotransferase, domain 1"/>
    <property type="match status" value="1"/>
</dbReference>
<dbReference type="Gene3D" id="3.40.640.10">
    <property type="entry name" value="Type I PLP-dependent aspartate aminotransferase-like (Major domain)"/>
    <property type="match status" value="1"/>
</dbReference>
<evidence type="ECO:0000256" key="3">
    <source>
        <dbReference type="ARBA" id="ARBA00010447"/>
    </source>
</evidence>
<comment type="cofactor">
    <cofactor evidence="1">
        <name>pyridoxal 5'-phosphate</name>
        <dbReference type="ChEBI" id="CHEBI:597326"/>
    </cofactor>
</comment>
<gene>
    <name evidence="10" type="ORF">QQ008_08585</name>
</gene>
<dbReference type="PIRSF" id="PIRSF005572">
    <property type="entry name" value="NifS"/>
    <property type="match status" value="1"/>
</dbReference>
<evidence type="ECO:0000313" key="10">
    <source>
        <dbReference type="EMBL" id="MDN5201415.1"/>
    </source>
</evidence>
<dbReference type="PANTHER" id="PTHR43586:SF8">
    <property type="entry name" value="CYSTEINE DESULFURASE 1, CHLOROPLASTIC"/>
    <property type="match status" value="1"/>
</dbReference>
<comment type="caution">
    <text evidence="10">The sequence shown here is derived from an EMBL/GenBank/DDBJ whole genome shotgun (WGS) entry which is preliminary data.</text>
</comment>
<comment type="similarity">
    <text evidence="3">Belongs to the class-V pyridoxal-phosphate-dependent aminotransferase family. Csd subfamily.</text>
</comment>
<dbReference type="EMBL" id="JAUJEA010000002">
    <property type="protein sequence ID" value="MDN5201415.1"/>
    <property type="molecule type" value="Genomic_DNA"/>
</dbReference>
<evidence type="ECO:0000256" key="4">
    <source>
        <dbReference type="ARBA" id="ARBA00012239"/>
    </source>
</evidence>
<dbReference type="RefSeq" id="WP_346751437.1">
    <property type="nucleotide sequence ID" value="NZ_JAUJEA010000002.1"/>
</dbReference>
<accession>A0ABT8KL16</accession>
<dbReference type="Pfam" id="PF00266">
    <property type="entry name" value="Aminotran_5"/>
    <property type="match status" value="1"/>
</dbReference>
<proteinExistence type="inferred from homology"/>
<evidence type="ECO:0000256" key="1">
    <source>
        <dbReference type="ARBA" id="ARBA00001933"/>
    </source>
</evidence>
<evidence type="ECO:0000256" key="2">
    <source>
        <dbReference type="ARBA" id="ARBA00002824"/>
    </source>
</evidence>